<dbReference type="AlphaFoldDB" id="A0A7G9FJP8"/>
<reference evidence="3 4" key="1">
    <citation type="submission" date="2020-08" db="EMBL/GenBank/DDBJ databases">
        <authorList>
            <person name="Liu C."/>
            <person name="Sun Q."/>
        </authorList>
    </citation>
    <scope>NUCLEOTIDE SEQUENCE [LARGE SCALE GENOMIC DNA]</scope>
    <source>
        <strain evidence="3 4">NSJ-4</strain>
    </source>
</reference>
<dbReference type="Proteomes" id="UP000515819">
    <property type="component" value="Chromosome"/>
</dbReference>
<feature type="compositionally biased region" description="Basic and acidic residues" evidence="1">
    <location>
        <begin position="177"/>
        <end position="188"/>
    </location>
</feature>
<gene>
    <name evidence="3" type="ORF">H9Q76_08460</name>
</gene>
<proteinExistence type="predicted"/>
<evidence type="ECO:0000313" key="4">
    <source>
        <dbReference type="Proteomes" id="UP000515819"/>
    </source>
</evidence>
<sequence length="188" mass="22218">MEQTEREKKEQAYITQLKKNMNPEDVAGLYHLYQKLTEKSYFRTDVGFGFLAELRDYLVKNGYQIDAYTMPQSQANKKVSETHTDAHLRRKYERLCEKQEQTEKEVERLNLLRIRLTIAVVALAVAVIGMIFIAVTNKNVGYFHAEQKVQDKYAYWEEQLDAREKELQEWEEELSEQAEKNNDAKTQN</sequence>
<protein>
    <submittedName>
        <fullName evidence="3">Uncharacterized protein</fullName>
    </submittedName>
</protein>
<dbReference type="RefSeq" id="WP_147341763.1">
    <property type="nucleotide sequence ID" value="NZ_CP060632.1"/>
</dbReference>
<dbReference type="EMBL" id="CP060632">
    <property type="protein sequence ID" value="QNL98779.1"/>
    <property type="molecule type" value="Genomic_DNA"/>
</dbReference>
<evidence type="ECO:0000256" key="2">
    <source>
        <dbReference type="SAM" id="Phobius"/>
    </source>
</evidence>
<organism evidence="3 4">
    <name type="scientific">Wujia chipingensis</name>
    <dbReference type="NCBI Taxonomy" id="2763670"/>
    <lineage>
        <taxon>Bacteria</taxon>
        <taxon>Bacillati</taxon>
        <taxon>Bacillota</taxon>
        <taxon>Clostridia</taxon>
        <taxon>Lachnospirales</taxon>
        <taxon>Lachnospiraceae</taxon>
        <taxon>Wujia</taxon>
    </lineage>
</organism>
<accession>A0A7G9FJP8</accession>
<evidence type="ECO:0000313" key="3">
    <source>
        <dbReference type="EMBL" id="QNL98779.1"/>
    </source>
</evidence>
<keyword evidence="2" id="KW-0812">Transmembrane</keyword>
<keyword evidence="2" id="KW-0472">Membrane</keyword>
<keyword evidence="2" id="KW-1133">Transmembrane helix</keyword>
<feature type="region of interest" description="Disordered" evidence="1">
    <location>
        <begin position="167"/>
        <end position="188"/>
    </location>
</feature>
<name>A0A7G9FJP8_9FIRM</name>
<evidence type="ECO:0000256" key="1">
    <source>
        <dbReference type="SAM" id="MobiDB-lite"/>
    </source>
</evidence>
<dbReference type="KEGG" id="wcp:H9Q76_08460"/>
<feature type="transmembrane region" description="Helical" evidence="2">
    <location>
        <begin position="114"/>
        <end position="135"/>
    </location>
</feature>
<keyword evidence="4" id="KW-1185">Reference proteome</keyword>